<dbReference type="AlphaFoldDB" id="A0A495JAN4"/>
<comment type="caution">
    <text evidence="1">The sequence shown here is derived from an EMBL/GenBank/DDBJ whole genome shotgun (WGS) entry which is preliminary data.</text>
</comment>
<dbReference type="Proteomes" id="UP000268007">
    <property type="component" value="Unassembled WGS sequence"/>
</dbReference>
<keyword evidence="2" id="KW-1185">Reference proteome</keyword>
<reference evidence="1 2" key="1">
    <citation type="submission" date="2018-10" db="EMBL/GenBank/DDBJ databases">
        <title>Genomic Encyclopedia of Archaeal and Bacterial Type Strains, Phase II (KMG-II): from individual species to whole genera.</title>
        <authorList>
            <person name="Goeker M."/>
        </authorList>
    </citation>
    <scope>NUCLEOTIDE SEQUENCE [LARGE SCALE GENOMIC DNA]</scope>
    <source>
        <strain evidence="1 2">DSM 18602</strain>
    </source>
</reference>
<proteinExistence type="predicted"/>
<accession>A0A495JAN4</accession>
<evidence type="ECO:0000313" key="1">
    <source>
        <dbReference type="EMBL" id="RKR85781.1"/>
    </source>
</evidence>
<dbReference type="EMBL" id="RBKU01000001">
    <property type="protein sequence ID" value="RKR85781.1"/>
    <property type="molecule type" value="Genomic_DNA"/>
</dbReference>
<sequence length="60" mass="7028">MLEINYIHIKSFLILDSWFGFSDFSCKLETFNRVKCKSSFNRTATTERIAGEVRLKQPLP</sequence>
<protein>
    <submittedName>
        <fullName evidence="1">Uncharacterized protein</fullName>
    </submittedName>
</protein>
<gene>
    <name evidence="1" type="ORF">BDD43_6059</name>
</gene>
<name>A0A495JAN4_9SPHI</name>
<organism evidence="1 2">
    <name type="scientific">Mucilaginibacter gracilis</name>
    <dbReference type="NCBI Taxonomy" id="423350"/>
    <lineage>
        <taxon>Bacteria</taxon>
        <taxon>Pseudomonadati</taxon>
        <taxon>Bacteroidota</taxon>
        <taxon>Sphingobacteriia</taxon>
        <taxon>Sphingobacteriales</taxon>
        <taxon>Sphingobacteriaceae</taxon>
        <taxon>Mucilaginibacter</taxon>
    </lineage>
</organism>
<evidence type="ECO:0000313" key="2">
    <source>
        <dbReference type="Proteomes" id="UP000268007"/>
    </source>
</evidence>